<dbReference type="AlphaFoldDB" id="A0A7J0D9M2"/>
<comment type="caution">
    <text evidence="1">The sequence shown here is derived from an EMBL/GenBank/DDBJ whole genome shotgun (WGS) entry which is preliminary data.</text>
</comment>
<name>A0A7J0D9M2_9ERIC</name>
<proteinExistence type="predicted"/>
<accession>A0A7J0D9M2</accession>
<protein>
    <submittedName>
        <fullName evidence="1">Uncharacterized protein</fullName>
    </submittedName>
</protein>
<evidence type="ECO:0000313" key="2">
    <source>
        <dbReference type="Proteomes" id="UP000585474"/>
    </source>
</evidence>
<evidence type="ECO:0000313" key="1">
    <source>
        <dbReference type="EMBL" id="GFS30458.1"/>
    </source>
</evidence>
<keyword evidence="2" id="KW-1185">Reference proteome</keyword>
<reference evidence="2" key="1">
    <citation type="submission" date="2019-07" db="EMBL/GenBank/DDBJ databases">
        <title>De Novo Assembly of kiwifruit Actinidia rufa.</title>
        <authorList>
            <person name="Sugita-Konishi S."/>
            <person name="Sato K."/>
            <person name="Mori E."/>
            <person name="Abe Y."/>
            <person name="Kisaki G."/>
            <person name="Hamano K."/>
            <person name="Suezawa K."/>
            <person name="Otani M."/>
            <person name="Fukuda T."/>
            <person name="Manabe T."/>
            <person name="Gomi K."/>
            <person name="Tabuchi M."/>
            <person name="Akimitsu K."/>
            <person name="Kataoka I."/>
        </authorList>
    </citation>
    <scope>NUCLEOTIDE SEQUENCE [LARGE SCALE GENOMIC DNA]</scope>
    <source>
        <strain evidence="2">cv. Fuchu</strain>
    </source>
</reference>
<sequence>MGLHGIMTLSTHRCPTLEENYLESEDIGVQGCWYLDSRHHVASSRVPHYSPSEQTTLASYHLESWTTILDRYWLLAKVREGKPSDSFSRPIDLHQATSAFHVYLLKSHCLPCYWQLCHALTRYSMARLVEHVDELSPEEPVHRALVFRASLLGHPCTATACQLTLRQWWIVS</sequence>
<dbReference type="EMBL" id="BJWL01000122">
    <property type="protein sequence ID" value="GFS30458.1"/>
    <property type="molecule type" value="Genomic_DNA"/>
</dbReference>
<gene>
    <name evidence="1" type="ORF">Acr_00g0012040</name>
</gene>
<dbReference type="Proteomes" id="UP000585474">
    <property type="component" value="Unassembled WGS sequence"/>
</dbReference>
<organism evidence="1 2">
    <name type="scientific">Actinidia rufa</name>
    <dbReference type="NCBI Taxonomy" id="165716"/>
    <lineage>
        <taxon>Eukaryota</taxon>
        <taxon>Viridiplantae</taxon>
        <taxon>Streptophyta</taxon>
        <taxon>Embryophyta</taxon>
        <taxon>Tracheophyta</taxon>
        <taxon>Spermatophyta</taxon>
        <taxon>Magnoliopsida</taxon>
        <taxon>eudicotyledons</taxon>
        <taxon>Gunneridae</taxon>
        <taxon>Pentapetalae</taxon>
        <taxon>asterids</taxon>
        <taxon>Ericales</taxon>
        <taxon>Actinidiaceae</taxon>
        <taxon>Actinidia</taxon>
    </lineage>
</organism>